<sequence length="167" mass="17880">MTLAPDAFADAGEDAMKLVLVQHGEALPKDEDPDRPLTDRGRQDVSTLSTFLSQAEELPALVLHSGKARARQSAEVLSVGSAPQVRDGIAPNDDTAAFAGELAAWREDAMLVGHQPFLGKLASRLLTGDETAVALAIEPASAVCLERGDEGRWRVAWMVRPELLRAT</sequence>
<evidence type="ECO:0000313" key="1">
    <source>
        <dbReference type="EMBL" id="RDD61603.1"/>
    </source>
</evidence>
<dbReference type="GO" id="GO:0101006">
    <property type="term" value="F:protein histidine phosphatase activity"/>
    <property type="evidence" value="ECO:0007669"/>
    <property type="project" value="InterPro"/>
</dbReference>
<dbReference type="CDD" id="cd07067">
    <property type="entry name" value="HP_PGM_like"/>
    <property type="match status" value="1"/>
</dbReference>
<accession>A0A369T8G9</accession>
<keyword evidence="2" id="KW-1185">Reference proteome</keyword>
<dbReference type="Gene3D" id="3.40.50.1240">
    <property type="entry name" value="Phosphoglycerate mutase-like"/>
    <property type="match status" value="1"/>
</dbReference>
<reference evidence="1 2" key="1">
    <citation type="submission" date="2018-07" db="EMBL/GenBank/DDBJ databases">
        <title>Venubactetium sediminum gen. nov., sp. nov., isolated from a marine solar saltern.</title>
        <authorList>
            <person name="Wang S."/>
        </authorList>
    </citation>
    <scope>NUCLEOTIDE SEQUENCE [LARGE SCALE GENOMIC DNA]</scope>
    <source>
        <strain evidence="1 2">WD2A32</strain>
    </source>
</reference>
<dbReference type="Pfam" id="PF00300">
    <property type="entry name" value="His_Phos_1"/>
    <property type="match status" value="1"/>
</dbReference>
<dbReference type="SUPFAM" id="SSF53254">
    <property type="entry name" value="Phosphoglycerate mutase-like"/>
    <property type="match status" value="1"/>
</dbReference>
<name>A0A369T8G9_9PROT</name>
<dbReference type="GO" id="GO:0005737">
    <property type="term" value="C:cytoplasm"/>
    <property type="evidence" value="ECO:0007669"/>
    <property type="project" value="InterPro"/>
</dbReference>
<dbReference type="InterPro" id="IPR004449">
    <property type="entry name" value="SixA"/>
</dbReference>
<dbReference type="AlphaFoldDB" id="A0A369T8G9"/>
<dbReference type="InterPro" id="IPR013078">
    <property type="entry name" value="His_Pase_superF_clade-1"/>
</dbReference>
<proteinExistence type="predicted"/>
<dbReference type="EMBL" id="QPMH01000010">
    <property type="protein sequence ID" value="RDD61603.1"/>
    <property type="molecule type" value="Genomic_DNA"/>
</dbReference>
<dbReference type="Proteomes" id="UP000253941">
    <property type="component" value="Unassembled WGS sequence"/>
</dbReference>
<dbReference type="NCBIfam" id="TIGR00249">
    <property type="entry name" value="sixA"/>
    <property type="match status" value="1"/>
</dbReference>
<comment type="caution">
    <text evidence="1">The sequence shown here is derived from an EMBL/GenBank/DDBJ whole genome shotgun (WGS) entry which is preliminary data.</text>
</comment>
<organism evidence="1 2">
    <name type="scientific">Ferruginivarius sediminum</name>
    <dbReference type="NCBI Taxonomy" id="2661937"/>
    <lineage>
        <taxon>Bacteria</taxon>
        <taxon>Pseudomonadati</taxon>
        <taxon>Pseudomonadota</taxon>
        <taxon>Alphaproteobacteria</taxon>
        <taxon>Rhodospirillales</taxon>
        <taxon>Rhodospirillaceae</taxon>
        <taxon>Ferruginivarius</taxon>
    </lineage>
</organism>
<evidence type="ECO:0000313" key="2">
    <source>
        <dbReference type="Proteomes" id="UP000253941"/>
    </source>
</evidence>
<protein>
    <submittedName>
        <fullName evidence="1">Phosphohistidine phosphatase SixA</fullName>
    </submittedName>
</protein>
<dbReference type="InterPro" id="IPR029033">
    <property type="entry name" value="His_PPase_superfam"/>
</dbReference>
<gene>
    <name evidence="1" type="primary">sixA</name>
    <name evidence="1" type="ORF">DRB17_11755</name>
</gene>